<protein>
    <submittedName>
        <fullName evidence="3">Peptidase S13</fullName>
    </submittedName>
</protein>
<accession>A0A420VSU6</accession>
<name>A0A420VSU6_9SPHI</name>
<dbReference type="GO" id="GO:0006508">
    <property type="term" value="P:proteolysis"/>
    <property type="evidence" value="ECO:0007669"/>
    <property type="project" value="InterPro"/>
</dbReference>
<evidence type="ECO:0000256" key="2">
    <source>
        <dbReference type="ARBA" id="ARBA00022801"/>
    </source>
</evidence>
<organism evidence="3 4">
    <name type="scientific">Sphingobacterium puteale</name>
    <dbReference type="NCBI Taxonomy" id="2420510"/>
    <lineage>
        <taxon>Bacteria</taxon>
        <taxon>Pseudomonadati</taxon>
        <taxon>Bacteroidota</taxon>
        <taxon>Sphingobacteriia</taxon>
        <taxon>Sphingobacteriales</taxon>
        <taxon>Sphingobacteriaceae</taxon>
        <taxon>Sphingobacterium</taxon>
    </lineage>
</organism>
<comment type="similarity">
    <text evidence="1">Belongs to the peptidase S13 family.</text>
</comment>
<dbReference type="GO" id="GO:0004185">
    <property type="term" value="F:serine-type carboxypeptidase activity"/>
    <property type="evidence" value="ECO:0007669"/>
    <property type="project" value="InterPro"/>
</dbReference>
<gene>
    <name evidence="3" type="ORF">D7322_22835</name>
</gene>
<keyword evidence="2" id="KW-0378">Hydrolase</keyword>
<evidence type="ECO:0000313" key="4">
    <source>
        <dbReference type="Proteomes" id="UP000282423"/>
    </source>
</evidence>
<dbReference type="Gene3D" id="3.40.710.10">
    <property type="entry name" value="DD-peptidase/beta-lactamase superfamily"/>
    <property type="match status" value="2"/>
</dbReference>
<dbReference type="PANTHER" id="PTHR30023:SF0">
    <property type="entry name" value="PENICILLIN-SENSITIVE CARBOXYPEPTIDASE A"/>
    <property type="match status" value="1"/>
</dbReference>
<dbReference type="EMBL" id="RBWS01000021">
    <property type="protein sequence ID" value="RKO69289.1"/>
    <property type="molecule type" value="Genomic_DNA"/>
</dbReference>
<dbReference type="PRINTS" id="PR00922">
    <property type="entry name" value="DADACBPTASE3"/>
</dbReference>
<dbReference type="SUPFAM" id="SSF56601">
    <property type="entry name" value="beta-lactamase/transpeptidase-like"/>
    <property type="match status" value="1"/>
</dbReference>
<dbReference type="PANTHER" id="PTHR30023">
    <property type="entry name" value="D-ALANYL-D-ALANINE CARBOXYPEPTIDASE"/>
    <property type="match status" value="1"/>
</dbReference>
<dbReference type="OrthoDB" id="9802627at2"/>
<proteinExistence type="inferred from homology"/>
<dbReference type="GO" id="GO:0000270">
    <property type="term" value="P:peptidoglycan metabolic process"/>
    <property type="evidence" value="ECO:0007669"/>
    <property type="project" value="TreeGrafter"/>
</dbReference>
<reference evidence="3 4" key="1">
    <citation type="submission" date="2018-10" db="EMBL/GenBank/DDBJ databases">
        <title>Sphingobacterium sp. M05W1-28.</title>
        <authorList>
            <person name="Cai H."/>
        </authorList>
    </citation>
    <scope>NUCLEOTIDE SEQUENCE [LARGE SCALE GENOMIC DNA]</scope>
    <source>
        <strain evidence="3 4">M05W1-28</strain>
    </source>
</reference>
<comment type="caution">
    <text evidence="3">The sequence shown here is derived from an EMBL/GenBank/DDBJ whole genome shotgun (WGS) entry which is preliminary data.</text>
</comment>
<dbReference type="InterPro" id="IPR000667">
    <property type="entry name" value="Peptidase_S13"/>
</dbReference>
<dbReference type="Proteomes" id="UP000282423">
    <property type="component" value="Unassembled WGS sequence"/>
</dbReference>
<keyword evidence="4" id="KW-1185">Reference proteome</keyword>
<evidence type="ECO:0000256" key="1">
    <source>
        <dbReference type="ARBA" id="ARBA00006096"/>
    </source>
</evidence>
<dbReference type="AlphaFoldDB" id="A0A420VSU6"/>
<sequence length="475" mass="55013">MQKEEINPPFAVLTDLYLNFGNGRNGVSALFCMFEPMKNSLRTILLLWLALFSTRIVKSQDFEDVYRMLQESKILNDHFYGFSLYDLTANKFVMDVNGNKHFTPASNTKMYTTYAALELLGDSIPGLEYVERGDSLLIWGTGDPTFLHNRLDTRVVYNFLKRTNKTIYMVPGTMKNKFYAHGWAMEDFEAYYQPEISTFPIYGNVVTFRQKGYNHLNTSPGYFQKDLDFLPQPKLGDFELSRSFRSNTFWMSKRPVPNDYVNEVPFIYSDSLFVKLLSDTLGKKVNLLAYKKPNDTKILYSGETKNLLREMMLPSDNFIAEQFLMMCTRKQFGQFDTYLVRDWMKNKVYSFFSDEVAIFDGSGLSSYNKVTPQNNVDLLVLLKNKIPDEKVLFRLFPAGGVDGTLKRTYSKDQGEPFVFAKTGTITSVYNQSGYLITRSGRRLAFSFMNNNYIDDRAAVIRKEMAKIITYIRQTY</sequence>
<dbReference type="Pfam" id="PF02113">
    <property type="entry name" value="Peptidase_S13"/>
    <property type="match status" value="2"/>
</dbReference>
<dbReference type="InterPro" id="IPR012338">
    <property type="entry name" value="Beta-lactam/transpept-like"/>
</dbReference>
<evidence type="ECO:0000313" key="3">
    <source>
        <dbReference type="EMBL" id="RKO69289.1"/>
    </source>
</evidence>